<sequence>MHDCARRRRQNPARRPRTQPTNTMAPVKVKLVILLLTAVSSDALSPLAPVRAAKRVFLRRGGAAPTLPISSQDVADAQRAWGDGIVEIGRIYTAKGDYKAEAVKVLGDLYGWDSKMDVLFKPTKAANPAIRLDYDEALSYFVGADSADKPVAEDKGFAIAPWTAVRFDNKKTLFLSDSATAMGEYYFTGLDGSETKVEYTFQYRRAADGSLKIVVHHSSVPFAA</sequence>
<evidence type="ECO:0008006" key="4">
    <source>
        <dbReference type="Google" id="ProtNLM"/>
    </source>
</evidence>
<dbReference type="OrthoDB" id="10262747at2759"/>
<accession>A0A8J2WQ98</accession>
<dbReference type="AlphaFoldDB" id="A0A8J2WQ98"/>
<organism evidence="2 3">
    <name type="scientific">Pelagomonas calceolata</name>
    <dbReference type="NCBI Taxonomy" id="35677"/>
    <lineage>
        <taxon>Eukaryota</taxon>
        <taxon>Sar</taxon>
        <taxon>Stramenopiles</taxon>
        <taxon>Ochrophyta</taxon>
        <taxon>Pelagophyceae</taxon>
        <taxon>Pelagomonadales</taxon>
        <taxon>Pelagomonadaceae</taxon>
        <taxon>Pelagomonas</taxon>
    </lineage>
</organism>
<feature type="region of interest" description="Disordered" evidence="1">
    <location>
        <begin position="1"/>
        <end position="22"/>
    </location>
</feature>
<dbReference type="Proteomes" id="UP000789595">
    <property type="component" value="Unassembled WGS sequence"/>
</dbReference>
<keyword evidence="3" id="KW-1185">Reference proteome</keyword>
<dbReference type="Gene3D" id="3.10.450.50">
    <property type="match status" value="1"/>
</dbReference>
<reference evidence="2" key="1">
    <citation type="submission" date="2021-11" db="EMBL/GenBank/DDBJ databases">
        <authorList>
            <consortium name="Genoscope - CEA"/>
            <person name="William W."/>
        </authorList>
    </citation>
    <scope>NUCLEOTIDE SEQUENCE</scope>
</reference>
<protein>
    <recommendedName>
        <fullName evidence="4">Phosphoribosyl-AMP cyclohydrolase</fullName>
    </recommendedName>
</protein>
<gene>
    <name evidence="2" type="ORF">PECAL_5P06500</name>
</gene>
<name>A0A8J2WQ98_9STRA</name>
<dbReference type="EMBL" id="CAKKNE010000005">
    <property type="protein sequence ID" value="CAH0376095.1"/>
    <property type="molecule type" value="Genomic_DNA"/>
</dbReference>
<evidence type="ECO:0000313" key="3">
    <source>
        <dbReference type="Proteomes" id="UP000789595"/>
    </source>
</evidence>
<proteinExistence type="predicted"/>
<feature type="compositionally biased region" description="Basic residues" evidence="1">
    <location>
        <begin position="1"/>
        <end position="17"/>
    </location>
</feature>
<evidence type="ECO:0000256" key="1">
    <source>
        <dbReference type="SAM" id="MobiDB-lite"/>
    </source>
</evidence>
<dbReference type="SUPFAM" id="SSF54427">
    <property type="entry name" value="NTF2-like"/>
    <property type="match status" value="1"/>
</dbReference>
<comment type="caution">
    <text evidence="2">The sequence shown here is derived from an EMBL/GenBank/DDBJ whole genome shotgun (WGS) entry which is preliminary data.</text>
</comment>
<evidence type="ECO:0000313" key="2">
    <source>
        <dbReference type="EMBL" id="CAH0376095.1"/>
    </source>
</evidence>
<dbReference type="InterPro" id="IPR032710">
    <property type="entry name" value="NTF2-like_dom_sf"/>
</dbReference>